<dbReference type="GO" id="GO:0006508">
    <property type="term" value="P:proteolysis"/>
    <property type="evidence" value="ECO:0007669"/>
    <property type="project" value="InterPro"/>
</dbReference>
<evidence type="ECO:0000256" key="3">
    <source>
        <dbReference type="SAM" id="MobiDB-lite"/>
    </source>
</evidence>
<name>A0A7S0LJJ6_9EUKA</name>
<evidence type="ECO:0000256" key="1">
    <source>
        <dbReference type="ARBA" id="ARBA00008455"/>
    </source>
</evidence>
<dbReference type="Gene3D" id="3.90.70.10">
    <property type="entry name" value="Cysteine proteinases"/>
    <property type="match status" value="1"/>
</dbReference>
<organism evidence="6">
    <name type="scientific">Coccolithus braarudii</name>
    <dbReference type="NCBI Taxonomy" id="221442"/>
    <lineage>
        <taxon>Eukaryota</taxon>
        <taxon>Haptista</taxon>
        <taxon>Haptophyta</taxon>
        <taxon>Prymnesiophyceae</taxon>
        <taxon>Coccolithales</taxon>
        <taxon>Coccolithaceae</taxon>
        <taxon>Coccolithus</taxon>
    </lineage>
</organism>
<dbReference type="InterPro" id="IPR000668">
    <property type="entry name" value="Peptidase_C1A_C"/>
</dbReference>
<evidence type="ECO:0000256" key="2">
    <source>
        <dbReference type="ARBA" id="ARBA00023157"/>
    </source>
</evidence>
<dbReference type="InterPro" id="IPR038765">
    <property type="entry name" value="Papain-like_cys_pep_sf"/>
</dbReference>
<dbReference type="PRINTS" id="PR00705">
    <property type="entry name" value="PAPAIN"/>
</dbReference>
<sequence length="453" mass="47947">MLCIAALLATAFTDSEQMINTKFGSWKIAHTKSYESTSLEAKAFAAFSENDGIIKAHNQLGLSYMLGHNKYSDMTWDEFSHTVMSELFLNKAPKNKRRVHLTGSNGKPHAVASFKDWVTDGAVTPVKDQGRCGSCWAFSTTGSIEGALAVKAGKLVSLSEEDLVQCDRNGDQGCNGGLMDNAFEWVEDHGICTEVAYPYTSGTGSTGTCKKTCKPSVTITGFTDVPERDEIALKSAVSMQPVSIAIEADKSAFQLYKSGIIDSTKCGTALDHGVLIVGYGTSNTTSQDYWKVKNSWGASWGEDGFVRIVRGKNMCGLALQASYATGAKAIAPGPPPKPPSPPTPPSPAPPTHYGDPTKGCLADETEITIQGIAGDFCTPSCSIFKHCPADMPAGVTAKPQCALSDAATGKRFCALICAPSVPILDQKAADSQCGANASCKEVQLGLGLCTYDD</sequence>
<protein>
    <recommendedName>
        <fullName evidence="7">Peptidase C1A papain C-terminal domain-containing protein</fullName>
    </recommendedName>
</protein>
<dbReference type="InterPro" id="IPR000169">
    <property type="entry name" value="Pept_cys_AS"/>
</dbReference>
<evidence type="ECO:0008006" key="7">
    <source>
        <dbReference type="Google" id="ProtNLM"/>
    </source>
</evidence>
<feature type="region of interest" description="Disordered" evidence="3">
    <location>
        <begin position="328"/>
        <end position="357"/>
    </location>
</feature>
<evidence type="ECO:0000259" key="5">
    <source>
        <dbReference type="SMART" id="SM00848"/>
    </source>
</evidence>
<dbReference type="SMART" id="SM00645">
    <property type="entry name" value="Pept_C1"/>
    <property type="match status" value="1"/>
</dbReference>
<dbReference type="EMBL" id="HBEY01037496">
    <property type="protein sequence ID" value="CAD8614462.1"/>
    <property type="molecule type" value="Transcribed_RNA"/>
</dbReference>
<dbReference type="InterPro" id="IPR013128">
    <property type="entry name" value="Peptidase_C1A"/>
</dbReference>
<dbReference type="GO" id="GO:0008234">
    <property type="term" value="F:cysteine-type peptidase activity"/>
    <property type="evidence" value="ECO:0007669"/>
    <property type="project" value="InterPro"/>
</dbReference>
<dbReference type="Pfam" id="PF08246">
    <property type="entry name" value="Inhibitor_I29"/>
    <property type="match status" value="1"/>
</dbReference>
<dbReference type="PANTHER" id="PTHR12411">
    <property type="entry name" value="CYSTEINE PROTEASE FAMILY C1-RELATED"/>
    <property type="match status" value="1"/>
</dbReference>
<evidence type="ECO:0000259" key="4">
    <source>
        <dbReference type="SMART" id="SM00645"/>
    </source>
</evidence>
<dbReference type="SUPFAM" id="SSF54001">
    <property type="entry name" value="Cysteine proteinases"/>
    <property type="match status" value="1"/>
</dbReference>
<feature type="compositionally biased region" description="Pro residues" evidence="3">
    <location>
        <begin position="332"/>
        <end position="350"/>
    </location>
</feature>
<dbReference type="InterPro" id="IPR025660">
    <property type="entry name" value="Pept_his_AS"/>
</dbReference>
<keyword evidence="2" id="KW-1015">Disulfide bond</keyword>
<dbReference type="InterPro" id="IPR039417">
    <property type="entry name" value="Peptidase_C1A_papain-like"/>
</dbReference>
<dbReference type="PROSITE" id="PS00639">
    <property type="entry name" value="THIOL_PROTEASE_HIS"/>
    <property type="match status" value="1"/>
</dbReference>
<comment type="similarity">
    <text evidence="1">Belongs to the peptidase C1 family.</text>
</comment>
<proteinExistence type="inferred from homology"/>
<dbReference type="AlphaFoldDB" id="A0A7S0LJJ6"/>
<dbReference type="FunFam" id="3.90.70.10:FF:000039">
    <property type="entry name" value="Cysteine proteinase 2, putative"/>
    <property type="match status" value="1"/>
</dbReference>
<dbReference type="SMART" id="SM00848">
    <property type="entry name" value="Inhibitor_I29"/>
    <property type="match status" value="1"/>
</dbReference>
<gene>
    <name evidence="6" type="ORF">CPEL01642_LOCUS17843</name>
</gene>
<dbReference type="InterPro" id="IPR013201">
    <property type="entry name" value="Prot_inhib_I29"/>
</dbReference>
<feature type="domain" description="Cathepsin propeptide inhibitor" evidence="5">
    <location>
        <begin position="23"/>
        <end position="79"/>
    </location>
</feature>
<feature type="domain" description="Peptidase C1A papain C-terminal" evidence="4">
    <location>
        <begin position="111"/>
        <end position="325"/>
    </location>
</feature>
<accession>A0A7S0LJJ6</accession>
<dbReference type="Pfam" id="PF00112">
    <property type="entry name" value="Peptidase_C1"/>
    <property type="match status" value="1"/>
</dbReference>
<dbReference type="CDD" id="cd02248">
    <property type="entry name" value="Peptidase_C1A"/>
    <property type="match status" value="1"/>
</dbReference>
<dbReference type="PROSITE" id="PS00139">
    <property type="entry name" value="THIOL_PROTEASE_CYS"/>
    <property type="match status" value="1"/>
</dbReference>
<reference evidence="6" key="1">
    <citation type="submission" date="2021-01" db="EMBL/GenBank/DDBJ databases">
        <authorList>
            <person name="Corre E."/>
            <person name="Pelletier E."/>
            <person name="Niang G."/>
            <person name="Scheremetjew M."/>
            <person name="Finn R."/>
            <person name="Kale V."/>
            <person name="Holt S."/>
            <person name="Cochrane G."/>
            <person name="Meng A."/>
            <person name="Brown T."/>
            <person name="Cohen L."/>
        </authorList>
    </citation>
    <scope>NUCLEOTIDE SEQUENCE</scope>
    <source>
        <strain evidence="6">PLY182g</strain>
    </source>
</reference>
<evidence type="ECO:0000313" key="6">
    <source>
        <dbReference type="EMBL" id="CAD8614462.1"/>
    </source>
</evidence>